<evidence type="ECO:0000256" key="3">
    <source>
        <dbReference type="ARBA" id="ARBA00023125"/>
    </source>
</evidence>
<feature type="domain" description="Type I restriction modification DNA specificity" evidence="4">
    <location>
        <begin position="197"/>
        <end position="359"/>
    </location>
</feature>
<dbReference type="RefSeq" id="WP_090414853.1">
    <property type="nucleotide sequence ID" value="NZ_FNOY01000044.1"/>
</dbReference>
<dbReference type="AlphaFoldDB" id="A0A1H3KZL5"/>
<dbReference type="OrthoDB" id="8550160at2"/>
<dbReference type="Gene3D" id="3.90.220.20">
    <property type="entry name" value="DNA methylase specificity domains"/>
    <property type="match status" value="2"/>
</dbReference>
<dbReference type="PANTHER" id="PTHR30408">
    <property type="entry name" value="TYPE-1 RESTRICTION ENZYME ECOKI SPECIFICITY PROTEIN"/>
    <property type="match status" value="1"/>
</dbReference>
<feature type="domain" description="Type I restriction modification DNA specificity" evidence="4">
    <location>
        <begin position="3"/>
        <end position="164"/>
    </location>
</feature>
<name>A0A1H3KZL5_9PROT</name>
<evidence type="ECO:0000256" key="1">
    <source>
        <dbReference type="ARBA" id="ARBA00010923"/>
    </source>
</evidence>
<reference evidence="5 6" key="1">
    <citation type="submission" date="2016-10" db="EMBL/GenBank/DDBJ databases">
        <authorList>
            <person name="de Groot N.N."/>
        </authorList>
    </citation>
    <scope>NUCLEOTIDE SEQUENCE [LARGE SCALE GENOMIC DNA]</scope>
    <source>
        <strain evidence="5 6">Nm1</strain>
    </source>
</reference>
<dbReference type="EMBL" id="FNOY01000044">
    <property type="protein sequence ID" value="SDY57601.1"/>
    <property type="molecule type" value="Genomic_DNA"/>
</dbReference>
<gene>
    <name evidence="5" type="ORF">SAMN05421881_10448</name>
</gene>
<sequence length="410" mass="45177">MRVDWAFKPLGEICNVVGGGTPSKHNPAFYEGDIPWATVRDMRDEILSRTEFKISPEAVKSSATNVIPLGNVVIATRVGLGKVCLLSQATAINQDLRGIIPKSKNLDVRFLFRWLQSVSHIIEAEGTGTTVKGVKLPFVKSLKMPLPPLPEQKRIVTILDEAFAGIATAVANTEKNLANARELFESYLNSVFSQRGEGWVDLTLKEVCKDYGRGKSKHRPRNDPKLYGGAYPFIQTGDVRNSDHLIREYSVTYNEVGLAQSKLWPKGTICITIAANIAETGILDFDACFPDSIIGLVVDEAKASSAYVEFLLQSVRSILKAKGKGSAQDNINLATFENEKFPFPSLEMQLAIAGSLQEIRSAVRQLEFIYQQKLNALAELKQSLLQKAFSGELTADKDTSDVIRKVEEVA</sequence>
<dbReference type="SUPFAM" id="SSF116734">
    <property type="entry name" value="DNA methylase specificity domain"/>
    <property type="match status" value="2"/>
</dbReference>
<keyword evidence="2" id="KW-0680">Restriction system</keyword>
<protein>
    <submittedName>
        <fullName evidence="5">Type I restriction enzyme, S subunit</fullName>
    </submittedName>
</protein>
<dbReference type="Proteomes" id="UP000198640">
    <property type="component" value="Unassembled WGS sequence"/>
</dbReference>
<dbReference type="InterPro" id="IPR000055">
    <property type="entry name" value="Restrct_endonuc_typeI_TRD"/>
</dbReference>
<dbReference type="InterPro" id="IPR052021">
    <property type="entry name" value="Type-I_RS_S_subunit"/>
</dbReference>
<organism evidence="5 6">
    <name type="scientific">Nitrosomonas halophila</name>
    <dbReference type="NCBI Taxonomy" id="44576"/>
    <lineage>
        <taxon>Bacteria</taxon>
        <taxon>Pseudomonadati</taxon>
        <taxon>Pseudomonadota</taxon>
        <taxon>Betaproteobacteria</taxon>
        <taxon>Nitrosomonadales</taxon>
        <taxon>Nitrosomonadaceae</taxon>
        <taxon>Nitrosomonas</taxon>
    </lineage>
</organism>
<evidence type="ECO:0000313" key="6">
    <source>
        <dbReference type="Proteomes" id="UP000198640"/>
    </source>
</evidence>
<dbReference type="PANTHER" id="PTHR30408:SF12">
    <property type="entry name" value="TYPE I RESTRICTION ENZYME MJAVIII SPECIFICITY SUBUNIT"/>
    <property type="match status" value="1"/>
</dbReference>
<comment type="similarity">
    <text evidence="1">Belongs to the type-I restriction system S methylase family.</text>
</comment>
<dbReference type="CDD" id="cd17282">
    <property type="entry name" value="RMtype1_S_Eco16444ORF1681_TRD1-CR1_like"/>
    <property type="match status" value="1"/>
</dbReference>
<keyword evidence="3" id="KW-0238">DNA-binding</keyword>
<proteinExistence type="inferred from homology"/>
<dbReference type="GO" id="GO:0009307">
    <property type="term" value="P:DNA restriction-modification system"/>
    <property type="evidence" value="ECO:0007669"/>
    <property type="project" value="UniProtKB-KW"/>
</dbReference>
<accession>A0A1H3KZL5</accession>
<dbReference type="GO" id="GO:0003677">
    <property type="term" value="F:DNA binding"/>
    <property type="evidence" value="ECO:0007669"/>
    <property type="project" value="UniProtKB-KW"/>
</dbReference>
<evidence type="ECO:0000313" key="5">
    <source>
        <dbReference type="EMBL" id="SDY57601.1"/>
    </source>
</evidence>
<keyword evidence="6" id="KW-1185">Reference proteome</keyword>
<dbReference type="InterPro" id="IPR044946">
    <property type="entry name" value="Restrct_endonuc_typeI_TRD_sf"/>
</dbReference>
<dbReference type="CDD" id="cd17285">
    <property type="entry name" value="RMtype1_S_Csp16704I_TRD2-CR2_like"/>
    <property type="match status" value="1"/>
</dbReference>
<evidence type="ECO:0000259" key="4">
    <source>
        <dbReference type="Pfam" id="PF01420"/>
    </source>
</evidence>
<evidence type="ECO:0000256" key="2">
    <source>
        <dbReference type="ARBA" id="ARBA00022747"/>
    </source>
</evidence>
<dbReference type="Pfam" id="PF01420">
    <property type="entry name" value="Methylase_S"/>
    <property type="match status" value="2"/>
</dbReference>
<dbReference type="STRING" id="44576.SAMN05421881_10448"/>